<protein>
    <submittedName>
        <fullName evidence="2">Uncharacterized protein</fullName>
    </submittedName>
</protein>
<dbReference type="AlphaFoldDB" id="A0AA38NK40"/>
<keyword evidence="3" id="KW-1185">Reference proteome</keyword>
<comment type="caution">
    <text evidence="2">The sequence shown here is derived from an EMBL/GenBank/DDBJ whole genome shotgun (WGS) entry which is preliminary data.</text>
</comment>
<feature type="region of interest" description="Disordered" evidence="1">
    <location>
        <begin position="910"/>
        <end position="990"/>
    </location>
</feature>
<accession>A0AA38NK40</accession>
<feature type="compositionally biased region" description="Pro residues" evidence="1">
    <location>
        <begin position="942"/>
        <end position="963"/>
    </location>
</feature>
<dbReference type="Proteomes" id="UP001163798">
    <property type="component" value="Unassembled WGS sequence"/>
</dbReference>
<feature type="compositionally biased region" description="Acidic residues" evidence="1">
    <location>
        <begin position="415"/>
        <end position="427"/>
    </location>
</feature>
<name>A0AA38NK40_9AGAR</name>
<feature type="compositionally biased region" description="Low complexity" evidence="1">
    <location>
        <begin position="918"/>
        <end position="938"/>
    </location>
</feature>
<feature type="region of interest" description="Disordered" evidence="1">
    <location>
        <begin position="412"/>
        <end position="431"/>
    </location>
</feature>
<feature type="compositionally biased region" description="Polar residues" evidence="1">
    <location>
        <begin position="38"/>
        <end position="53"/>
    </location>
</feature>
<feature type="region of interest" description="Disordered" evidence="1">
    <location>
        <begin position="32"/>
        <end position="206"/>
    </location>
</feature>
<organism evidence="2 3">
    <name type="scientific">Lentinula aff. detonsa</name>
    <dbReference type="NCBI Taxonomy" id="2804958"/>
    <lineage>
        <taxon>Eukaryota</taxon>
        <taxon>Fungi</taxon>
        <taxon>Dikarya</taxon>
        <taxon>Basidiomycota</taxon>
        <taxon>Agaricomycotina</taxon>
        <taxon>Agaricomycetes</taxon>
        <taxon>Agaricomycetidae</taxon>
        <taxon>Agaricales</taxon>
        <taxon>Marasmiineae</taxon>
        <taxon>Omphalotaceae</taxon>
        <taxon>Lentinula</taxon>
    </lineage>
</organism>
<feature type="compositionally biased region" description="Basic and acidic residues" evidence="1">
    <location>
        <begin position="455"/>
        <end position="470"/>
    </location>
</feature>
<gene>
    <name evidence="2" type="ORF">GGU10DRAFT_335487</name>
</gene>
<sequence>AKPLYLRKINFIIVLLEQWSFDMAQRTTRSRTAAMLRQTRSGQPLESFQTLSQVERDNRKRRKAKSTISQPAKSETKGRGRTVGKTLRTGKEKKQSKEESDVAQRSSEENNDDETYSPPPRHILHRSNALPVLSAFDNDYEPDTASRPPTARPATHKPPKEVPQVILYKRHPSLRLPKPPAKRQSELSSPISPRVQHKAEPPGSPSVEAYSQEMCKVVAFHQQLDTEYFSNAARVDFKQAGVILDSLSYSLFSLASVEQEGVAYVPSDQRQTAARLYAWKSVRSLYNKLRSTAHSEWTELILTGNGNNTAFTDSDDFRALVMEKDEFMYELNHNTAHTQWEELAALPATLHFSPRSSPIPFQETGPRTQEEESDDDDASLSRYPHWQEGEQVDDTFSPAVAPLVDYSSEAGTVPLEEEEEEEEEEENTGLTKDDLQFTAEFEEDKEVEEVEVCSDDEHRMDGDEDNHNTDQADDDIAGSAPGRLSKEFKARLNEIQERYRESVVAAAREAGKDVQVCWQYLEEGARQPRSINRWNAFKAWWASNGNVERAPDESLSTWNKFLKSKYLEVLRSRLSDDDLNDPEARSKAMKPEVDWYRNYINSYYVAAKDTGRVRTSVKQIMRPLVNLAKKINDTTGYHILSFVITTATDSFGRSLSAFVAGDEVARLAKEAFESKIVDQIRDLEAYVRLTEIDNRNVSAEKESIVITEVCLGEDLPSDTKLDFNNFLSKAWMFKVRVIDWSSLKFPKHNIQTVGNFSTNDVRGLVIPRKLELERENHILTKGMDDSNLTPTCDGVPFKLECWSDDEQVLAEEDMGNVALVVGTNNETLVSVSDVQSWQAVVGGLVAKRKGQRANSAQGKLSLYASDSEEETAVRNKLLKKALARHPPPPPPHAHHQPPPSLHIEALAQQPLLPPPNPQTQALPQHLPLPLQHSHPTSLARRVPPPSLQIQPPPHSHPDPPPHPSRPRPRPLSRPVSQLPPESGLKRKRDAGIAVDDNVADSLAAMKKRITSYSKVILDWDPDSGMPLDLRAEHPRIGSDLLHFTFLQFGLEPYNAFNTIDNSVKNLTGTVLTGIGIGLTQNWTSPDSDHESLHRFTTGNTMSQNCGWTDTSSPIQLPHINSFDTNTPISNSRNLEVQHTPRSSLGEESFANEHVISASTRQFNSSNSNVFAKISADNKVDCYFANWPFGLV</sequence>
<feature type="compositionally biased region" description="Basic and acidic residues" evidence="1">
    <location>
        <begin position="89"/>
        <end position="108"/>
    </location>
</feature>
<proteinExistence type="predicted"/>
<feature type="region of interest" description="Disordered" evidence="1">
    <location>
        <begin position="354"/>
        <end position="381"/>
    </location>
</feature>
<reference evidence="2" key="1">
    <citation type="submission" date="2022-08" db="EMBL/GenBank/DDBJ databases">
        <authorList>
            <consortium name="DOE Joint Genome Institute"/>
            <person name="Min B."/>
            <person name="Riley R."/>
            <person name="Sierra-Patev S."/>
            <person name="Naranjo-Ortiz M."/>
            <person name="Looney B."/>
            <person name="Konkel Z."/>
            <person name="Slot J.C."/>
            <person name="Sakamoto Y."/>
            <person name="Steenwyk J.L."/>
            <person name="Rokas A."/>
            <person name="Carro J."/>
            <person name="Camarero S."/>
            <person name="Ferreira P."/>
            <person name="Molpeceres G."/>
            <person name="Ruiz-Duenas F.J."/>
            <person name="Serrano A."/>
            <person name="Henrissat B."/>
            <person name="Drula E."/>
            <person name="Hughes K.W."/>
            <person name="Mata J.L."/>
            <person name="Ishikawa N.K."/>
            <person name="Vargas-Isla R."/>
            <person name="Ushijima S."/>
            <person name="Smith C.A."/>
            <person name="Ahrendt S."/>
            <person name="Andreopoulos W."/>
            <person name="He G."/>
            <person name="Labutti K."/>
            <person name="Lipzen A."/>
            <person name="Ng V."/>
            <person name="Sandor L."/>
            <person name="Barry K."/>
            <person name="Martinez A.T."/>
            <person name="Xiao Y."/>
            <person name="Gibbons J.G."/>
            <person name="Terashima K."/>
            <person name="Hibbett D.S."/>
            <person name="Grigoriev I.V."/>
        </authorList>
    </citation>
    <scope>NUCLEOTIDE SEQUENCE</scope>
    <source>
        <strain evidence="2">TFB10291</strain>
    </source>
</reference>
<evidence type="ECO:0000313" key="2">
    <source>
        <dbReference type="EMBL" id="KAJ3782493.1"/>
    </source>
</evidence>
<dbReference type="EMBL" id="MU793472">
    <property type="protein sequence ID" value="KAJ3782493.1"/>
    <property type="molecule type" value="Genomic_DNA"/>
</dbReference>
<evidence type="ECO:0000313" key="3">
    <source>
        <dbReference type="Proteomes" id="UP001163798"/>
    </source>
</evidence>
<feature type="region of interest" description="Disordered" evidence="1">
    <location>
        <begin position="446"/>
        <end position="482"/>
    </location>
</feature>
<feature type="non-terminal residue" evidence="2">
    <location>
        <position position="1"/>
    </location>
</feature>
<evidence type="ECO:0000256" key="1">
    <source>
        <dbReference type="SAM" id="MobiDB-lite"/>
    </source>
</evidence>